<protein>
    <submittedName>
        <fullName evidence="2">Capsular biosynthesis protein CpsH</fullName>
    </submittedName>
</protein>
<feature type="transmembrane region" description="Helical" evidence="1">
    <location>
        <begin position="38"/>
        <end position="59"/>
    </location>
</feature>
<dbReference type="EMBL" id="NVOR01000031">
    <property type="protein sequence ID" value="PED82647.1"/>
    <property type="molecule type" value="Genomic_DNA"/>
</dbReference>
<sequence>MILIVIIIVSFFLLEKLLRKKLHIPNKNRFIYKPVNAIHKWGEIIITIIYLITSFVLIATMNYINLGYFMFAFFIVLHMFRTFMEWKFDKESKEYVISFIGVISLMITCSVVIYLF</sequence>
<organism evidence="2 3">
    <name type="scientific">Bacillus pseudomycoides</name>
    <dbReference type="NCBI Taxonomy" id="64104"/>
    <lineage>
        <taxon>Bacteria</taxon>
        <taxon>Bacillati</taxon>
        <taxon>Bacillota</taxon>
        <taxon>Bacilli</taxon>
        <taxon>Bacillales</taxon>
        <taxon>Bacillaceae</taxon>
        <taxon>Bacillus</taxon>
        <taxon>Bacillus cereus group</taxon>
    </lineage>
</organism>
<keyword evidence="1" id="KW-1133">Transmembrane helix</keyword>
<evidence type="ECO:0000256" key="1">
    <source>
        <dbReference type="SAM" id="Phobius"/>
    </source>
</evidence>
<name>A0AA91ZTS0_9BACI</name>
<dbReference type="InterPro" id="IPR025441">
    <property type="entry name" value="DUF4181"/>
</dbReference>
<dbReference type="AlphaFoldDB" id="A0AA91ZTS0"/>
<proteinExistence type="predicted"/>
<feature type="transmembrane region" description="Helical" evidence="1">
    <location>
        <begin position="95"/>
        <end position="115"/>
    </location>
</feature>
<comment type="caution">
    <text evidence="2">The sequence shown here is derived from an EMBL/GenBank/DDBJ whole genome shotgun (WGS) entry which is preliminary data.</text>
</comment>
<evidence type="ECO:0000313" key="3">
    <source>
        <dbReference type="Proteomes" id="UP000221020"/>
    </source>
</evidence>
<gene>
    <name evidence="2" type="ORF">CON65_10700</name>
</gene>
<evidence type="ECO:0000313" key="2">
    <source>
        <dbReference type="EMBL" id="PED82647.1"/>
    </source>
</evidence>
<reference evidence="2 3" key="1">
    <citation type="submission" date="2017-09" db="EMBL/GenBank/DDBJ databases">
        <title>Large-scale bioinformatics analysis of Bacillus genomes uncovers conserved roles of natural products in bacterial physiology.</title>
        <authorList>
            <consortium name="Agbiome Team Llc"/>
            <person name="Bleich R.M."/>
            <person name="Grubbs K.J."/>
            <person name="Santa Maria K.C."/>
            <person name="Allen S.E."/>
            <person name="Farag S."/>
            <person name="Shank E.A."/>
            <person name="Bowers A."/>
        </authorList>
    </citation>
    <scope>NUCLEOTIDE SEQUENCE [LARGE SCALE GENOMIC DNA]</scope>
    <source>
        <strain evidence="2 3">AFS092012</strain>
    </source>
</reference>
<dbReference type="Pfam" id="PF13789">
    <property type="entry name" value="DUF4181"/>
    <property type="match status" value="1"/>
</dbReference>
<keyword evidence="1" id="KW-0812">Transmembrane</keyword>
<accession>A0AA91ZTS0</accession>
<dbReference type="Proteomes" id="UP000221020">
    <property type="component" value="Unassembled WGS sequence"/>
</dbReference>
<feature type="transmembrane region" description="Helical" evidence="1">
    <location>
        <begin position="66"/>
        <end position="83"/>
    </location>
</feature>
<keyword evidence="1" id="KW-0472">Membrane</keyword>